<keyword evidence="7 8" id="KW-0472">Membrane</keyword>
<feature type="transmembrane region" description="Helical" evidence="8">
    <location>
        <begin position="311"/>
        <end position="329"/>
    </location>
</feature>
<dbReference type="Proteomes" id="UP001255856">
    <property type="component" value="Unassembled WGS sequence"/>
</dbReference>
<evidence type="ECO:0000256" key="4">
    <source>
        <dbReference type="ARBA" id="ARBA00022801"/>
    </source>
</evidence>
<keyword evidence="4" id="KW-0378">Hydrolase</keyword>
<keyword evidence="10" id="KW-1185">Reference proteome</keyword>
<accession>A0AAD9MKK8</accession>
<dbReference type="Gene3D" id="1.10.472.100">
    <property type="entry name" value="Presenilin"/>
    <property type="match status" value="1"/>
</dbReference>
<dbReference type="EMBL" id="JASFZW010000005">
    <property type="protein sequence ID" value="KAK2078270.1"/>
    <property type="molecule type" value="Genomic_DNA"/>
</dbReference>
<gene>
    <name evidence="9" type="ORF">QBZ16_004139</name>
</gene>
<dbReference type="GO" id="GO:0098553">
    <property type="term" value="C:lumenal side of endoplasmic reticulum membrane"/>
    <property type="evidence" value="ECO:0007669"/>
    <property type="project" value="TreeGrafter"/>
</dbReference>
<dbReference type="GO" id="GO:0042500">
    <property type="term" value="F:aspartic endopeptidase activity, intramembrane cleaving"/>
    <property type="evidence" value="ECO:0007669"/>
    <property type="project" value="InterPro"/>
</dbReference>
<evidence type="ECO:0000256" key="1">
    <source>
        <dbReference type="ARBA" id="ARBA00004477"/>
    </source>
</evidence>
<evidence type="ECO:0000256" key="2">
    <source>
        <dbReference type="ARBA" id="ARBA00006859"/>
    </source>
</evidence>
<feature type="transmembrane region" description="Helical" evidence="8">
    <location>
        <begin position="96"/>
        <end position="117"/>
    </location>
</feature>
<organism evidence="9 10">
    <name type="scientific">Prototheca wickerhamii</name>
    <dbReference type="NCBI Taxonomy" id="3111"/>
    <lineage>
        <taxon>Eukaryota</taxon>
        <taxon>Viridiplantae</taxon>
        <taxon>Chlorophyta</taxon>
        <taxon>core chlorophytes</taxon>
        <taxon>Trebouxiophyceae</taxon>
        <taxon>Chlorellales</taxon>
        <taxon>Chlorellaceae</taxon>
        <taxon>Prototheca</taxon>
    </lineage>
</organism>
<dbReference type="InterPro" id="IPR007369">
    <property type="entry name" value="Peptidase_A22B_SPP"/>
</dbReference>
<comment type="subcellular location">
    <subcellularLocation>
        <location evidence="1">Endoplasmic reticulum membrane</location>
        <topology evidence="1">Multi-pass membrane protein</topology>
    </subcellularLocation>
</comment>
<dbReference type="GO" id="GO:0006465">
    <property type="term" value="P:signal peptide processing"/>
    <property type="evidence" value="ECO:0007669"/>
    <property type="project" value="TreeGrafter"/>
</dbReference>
<comment type="similarity">
    <text evidence="2">Belongs to the peptidase A22B family.</text>
</comment>
<dbReference type="Pfam" id="PF04258">
    <property type="entry name" value="Peptidase_A22B"/>
    <property type="match status" value="1"/>
</dbReference>
<feature type="transmembrane region" description="Helical" evidence="8">
    <location>
        <begin position="71"/>
        <end position="89"/>
    </location>
</feature>
<dbReference type="PANTHER" id="PTHR12174">
    <property type="entry name" value="SIGNAL PEPTIDE PEPTIDASE"/>
    <property type="match status" value="1"/>
</dbReference>
<protein>
    <recommendedName>
        <fullName evidence="11">Minor histocompatibility antigen H13</fullName>
    </recommendedName>
</protein>
<evidence type="ECO:0000256" key="7">
    <source>
        <dbReference type="ARBA" id="ARBA00023136"/>
    </source>
</evidence>
<dbReference type="PANTHER" id="PTHR12174:SF23">
    <property type="entry name" value="MINOR HISTOCOMPATIBILITY ANTIGEN H13"/>
    <property type="match status" value="1"/>
</dbReference>
<evidence type="ECO:0000256" key="5">
    <source>
        <dbReference type="ARBA" id="ARBA00022824"/>
    </source>
</evidence>
<evidence type="ECO:0008006" key="11">
    <source>
        <dbReference type="Google" id="ProtNLM"/>
    </source>
</evidence>
<keyword evidence="6 8" id="KW-1133">Transmembrane helix</keyword>
<evidence type="ECO:0000313" key="9">
    <source>
        <dbReference type="EMBL" id="KAK2078270.1"/>
    </source>
</evidence>
<evidence type="ECO:0000256" key="6">
    <source>
        <dbReference type="ARBA" id="ARBA00022989"/>
    </source>
</evidence>
<evidence type="ECO:0000313" key="10">
    <source>
        <dbReference type="Proteomes" id="UP001255856"/>
    </source>
</evidence>
<evidence type="ECO:0000256" key="8">
    <source>
        <dbReference type="SAM" id="Phobius"/>
    </source>
</evidence>
<reference evidence="9" key="1">
    <citation type="submission" date="2021-01" db="EMBL/GenBank/DDBJ databases">
        <authorList>
            <person name="Eckstrom K.M.E."/>
        </authorList>
    </citation>
    <scope>NUCLEOTIDE SEQUENCE</scope>
    <source>
        <strain evidence="9">UVCC 0001</strain>
    </source>
</reference>
<sequence>MAEVCVTEDEVPKAPCLGWHLVLALTAVAPLFVPVPVNVNIVVTAALTVLVGSLRSVKPTPPEDSMTKKDAAKFPIIGSAVLFSLFLAFKYLPKDLVNTVLAAYFVLLGMLAMTATLDPLVAPLFPRKLAGTHFNLTICRIPVVLKDGIELSFSGLELLLSVFTGLFSIWYLKHKHWFANNVLGLAFSLQGIEHLSLGSVATGVILLSGLFFYDVFWVFFTPVMVSVAKNFEAPIKLLFPRYLVDASGKEEFSMLGLGDIVIPGIFVALVLRYDVRHARQTSFFNSTFVGYVVGLATTIVVMNVFKAAQPALLYIVPALFLFTFSAAGLKRRCSDLLHWHESDVTAEKKVD</sequence>
<dbReference type="InterPro" id="IPR042524">
    <property type="entry name" value="Presenilin_C"/>
</dbReference>
<feature type="transmembrane region" description="Helical" evidence="8">
    <location>
        <begin position="252"/>
        <end position="271"/>
    </location>
</feature>
<keyword evidence="5" id="KW-0256">Endoplasmic reticulum</keyword>
<dbReference type="SMART" id="SM00730">
    <property type="entry name" value="PSN"/>
    <property type="match status" value="1"/>
</dbReference>
<feature type="transmembrane region" description="Helical" evidence="8">
    <location>
        <begin position="283"/>
        <end position="305"/>
    </location>
</feature>
<dbReference type="GO" id="GO:0098554">
    <property type="term" value="C:cytoplasmic side of endoplasmic reticulum membrane"/>
    <property type="evidence" value="ECO:0007669"/>
    <property type="project" value="TreeGrafter"/>
</dbReference>
<dbReference type="AlphaFoldDB" id="A0AAD9MKK8"/>
<feature type="transmembrane region" description="Helical" evidence="8">
    <location>
        <begin position="151"/>
        <end position="172"/>
    </location>
</feature>
<dbReference type="InterPro" id="IPR006639">
    <property type="entry name" value="Preselin/SPP"/>
</dbReference>
<keyword evidence="3 8" id="KW-0812">Transmembrane</keyword>
<feature type="transmembrane region" description="Helical" evidence="8">
    <location>
        <begin position="21"/>
        <end position="51"/>
    </location>
</feature>
<dbReference type="GO" id="GO:0033619">
    <property type="term" value="P:membrane protein proteolysis"/>
    <property type="evidence" value="ECO:0007669"/>
    <property type="project" value="TreeGrafter"/>
</dbReference>
<evidence type="ECO:0000256" key="3">
    <source>
        <dbReference type="ARBA" id="ARBA00022692"/>
    </source>
</evidence>
<feature type="transmembrane region" description="Helical" evidence="8">
    <location>
        <begin position="195"/>
        <end position="220"/>
    </location>
</feature>
<proteinExistence type="inferred from homology"/>
<name>A0AAD9MKK8_PROWI</name>
<comment type="caution">
    <text evidence="9">The sequence shown here is derived from an EMBL/GenBank/DDBJ whole genome shotgun (WGS) entry which is preliminary data.</text>
</comment>